<keyword evidence="10" id="KW-1185">Reference proteome</keyword>
<dbReference type="SUPFAM" id="SSF47384">
    <property type="entry name" value="Homodimeric domain of signal transducing histidine kinase"/>
    <property type="match status" value="1"/>
</dbReference>
<feature type="transmembrane region" description="Helical" evidence="7">
    <location>
        <begin position="151"/>
        <end position="173"/>
    </location>
</feature>
<dbReference type="Gene3D" id="3.30.565.10">
    <property type="entry name" value="Histidine kinase-like ATPase, C-terminal domain"/>
    <property type="match status" value="1"/>
</dbReference>
<organism evidence="9 10">
    <name type="scientific">Cyclobacterium jeungdonense</name>
    <dbReference type="NCBI Taxonomy" id="708087"/>
    <lineage>
        <taxon>Bacteria</taxon>
        <taxon>Pseudomonadati</taxon>
        <taxon>Bacteroidota</taxon>
        <taxon>Cytophagia</taxon>
        <taxon>Cytophagales</taxon>
        <taxon>Cyclobacteriaceae</taxon>
        <taxon>Cyclobacterium</taxon>
    </lineage>
</organism>
<dbReference type="EC" id="2.7.13.3" evidence="2"/>
<keyword evidence="3" id="KW-0597">Phosphoprotein</keyword>
<dbReference type="Pfam" id="PF02518">
    <property type="entry name" value="HATPase_c"/>
    <property type="match status" value="1"/>
</dbReference>
<evidence type="ECO:0000259" key="8">
    <source>
        <dbReference type="PROSITE" id="PS50109"/>
    </source>
</evidence>
<dbReference type="InterPro" id="IPR003594">
    <property type="entry name" value="HATPase_dom"/>
</dbReference>
<evidence type="ECO:0000256" key="1">
    <source>
        <dbReference type="ARBA" id="ARBA00000085"/>
    </source>
</evidence>
<gene>
    <name evidence="9" type="ORF">QWZ15_12230</name>
</gene>
<keyword evidence="7" id="KW-1133">Transmembrane helix</keyword>
<keyword evidence="7" id="KW-0812">Transmembrane</keyword>
<dbReference type="InterPro" id="IPR036890">
    <property type="entry name" value="HATPase_C_sf"/>
</dbReference>
<dbReference type="PANTHER" id="PTHR43304:SF1">
    <property type="entry name" value="PAC DOMAIN-CONTAINING PROTEIN"/>
    <property type="match status" value="1"/>
</dbReference>
<keyword evidence="7" id="KW-0472">Membrane</keyword>
<evidence type="ECO:0000256" key="4">
    <source>
        <dbReference type="ARBA" id="ARBA00022679"/>
    </source>
</evidence>
<dbReference type="PROSITE" id="PS50109">
    <property type="entry name" value="HIS_KIN"/>
    <property type="match status" value="1"/>
</dbReference>
<proteinExistence type="predicted"/>
<dbReference type="SMART" id="SM00387">
    <property type="entry name" value="HATPase_c"/>
    <property type="match status" value="1"/>
</dbReference>
<dbReference type="Gene3D" id="1.10.287.130">
    <property type="match status" value="1"/>
</dbReference>
<evidence type="ECO:0000313" key="9">
    <source>
        <dbReference type="EMBL" id="MDN3688601.1"/>
    </source>
</evidence>
<dbReference type="InterPro" id="IPR005467">
    <property type="entry name" value="His_kinase_dom"/>
</dbReference>
<evidence type="ECO:0000256" key="3">
    <source>
        <dbReference type="ARBA" id="ARBA00022553"/>
    </source>
</evidence>
<dbReference type="RefSeq" id="WP_163386718.1">
    <property type="nucleotide sequence ID" value="NZ_JAUFQS010000010.1"/>
</dbReference>
<accession>A0ABT8C7V6</accession>
<dbReference type="InterPro" id="IPR052162">
    <property type="entry name" value="Sensor_kinase/Photoreceptor"/>
</dbReference>
<reference evidence="10" key="1">
    <citation type="journal article" date="2019" name="Int. J. Syst. Evol. Microbiol.">
        <title>The Global Catalogue of Microorganisms (GCM) 10K type strain sequencing project: providing services to taxonomists for standard genome sequencing and annotation.</title>
        <authorList>
            <consortium name="The Broad Institute Genomics Platform"/>
            <consortium name="The Broad Institute Genome Sequencing Center for Infectious Disease"/>
            <person name="Wu L."/>
            <person name="Ma J."/>
        </authorList>
    </citation>
    <scope>NUCLEOTIDE SEQUENCE [LARGE SCALE GENOMIC DNA]</scope>
    <source>
        <strain evidence="10">CECT 7706</strain>
    </source>
</reference>
<keyword evidence="6" id="KW-0175">Coiled coil</keyword>
<keyword evidence="9" id="KW-0547">Nucleotide-binding</keyword>
<dbReference type="InterPro" id="IPR007891">
    <property type="entry name" value="CHASE3"/>
</dbReference>
<dbReference type="PANTHER" id="PTHR43304">
    <property type="entry name" value="PHYTOCHROME-LIKE PROTEIN CPH1"/>
    <property type="match status" value="1"/>
</dbReference>
<keyword evidence="5" id="KW-0418">Kinase</keyword>
<keyword evidence="9" id="KW-0067">ATP-binding</keyword>
<dbReference type="Proteomes" id="UP001236663">
    <property type="component" value="Unassembled WGS sequence"/>
</dbReference>
<protein>
    <recommendedName>
        <fullName evidence="2">histidine kinase</fullName>
        <ecNumber evidence="2">2.7.13.3</ecNumber>
    </recommendedName>
</protein>
<dbReference type="EMBL" id="JAUFQS010000010">
    <property type="protein sequence ID" value="MDN3688601.1"/>
    <property type="molecule type" value="Genomic_DNA"/>
</dbReference>
<dbReference type="SUPFAM" id="SSF55874">
    <property type="entry name" value="ATPase domain of HSP90 chaperone/DNA topoisomerase II/histidine kinase"/>
    <property type="match status" value="1"/>
</dbReference>
<dbReference type="InterPro" id="IPR004358">
    <property type="entry name" value="Sig_transdc_His_kin-like_C"/>
</dbReference>
<feature type="coiled-coil region" evidence="6">
    <location>
        <begin position="179"/>
        <end position="206"/>
    </location>
</feature>
<evidence type="ECO:0000256" key="7">
    <source>
        <dbReference type="SAM" id="Phobius"/>
    </source>
</evidence>
<dbReference type="PRINTS" id="PR00344">
    <property type="entry name" value="BCTRLSENSOR"/>
</dbReference>
<keyword evidence="4" id="KW-0808">Transferase</keyword>
<feature type="domain" description="Histidine kinase" evidence="8">
    <location>
        <begin position="213"/>
        <end position="423"/>
    </location>
</feature>
<comment type="caution">
    <text evidence="9">The sequence shown here is derived from an EMBL/GenBank/DDBJ whole genome shotgun (WGS) entry which is preliminary data.</text>
</comment>
<evidence type="ECO:0000256" key="2">
    <source>
        <dbReference type="ARBA" id="ARBA00012438"/>
    </source>
</evidence>
<evidence type="ECO:0000313" key="10">
    <source>
        <dbReference type="Proteomes" id="UP001236663"/>
    </source>
</evidence>
<name>A0ABT8C7V6_9BACT</name>
<sequence length="423" mass="48115">MNATQDAISRTNRVFYELEQINSDYKELSITVRSYVITGDSMDLRHRDTIKSRIEASTDFLETTLLDSLSLAYLDALTEALNTRNETFGEEVIKLRKERGFREAQAFYSENDDQELIVRNIPNLTQNIKGRLAVLLDERVKLSELNAKKTVYVIVLGTLISLGLVFFVIFIFIQDQKKISLHLNEIEQKKAELQVLTNQLQSHNARPLNFSHLTSHNLRSPVNNLNSLLHLYKESQEPSEKSLFFGHIETVTRHLAETLNELMEALKIQEENAIDREWLDFEEIFQKTIETFSADILMSGALVTRDYAKVKKVEYNRSYLESIMLNLLSNAIKYKAHDRVPQVHFETFISGGSIGLTVRDNGQGIDLEKYGEKLFGLNNTFHGHAEGKGVGLYLIKTQLASQGGSISTKSVVGEGSEFKVVLF</sequence>
<dbReference type="InterPro" id="IPR036097">
    <property type="entry name" value="HisK_dim/P_sf"/>
</dbReference>
<comment type="catalytic activity">
    <reaction evidence="1">
        <text>ATP + protein L-histidine = ADP + protein N-phospho-L-histidine.</text>
        <dbReference type="EC" id="2.7.13.3"/>
    </reaction>
</comment>
<dbReference type="Pfam" id="PF05227">
    <property type="entry name" value="CHASE3"/>
    <property type="match status" value="1"/>
</dbReference>
<evidence type="ECO:0000256" key="6">
    <source>
        <dbReference type="SAM" id="Coils"/>
    </source>
</evidence>
<evidence type="ECO:0000256" key="5">
    <source>
        <dbReference type="ARBA" id="ARBA00022777"/>
    </source>
</evidence>
<dbReference type="GO" id="GO:0005524">
    <property type="term" value="F:ATP binding"/>
    <property type="evidence" value="ECO:0007669"/>
    <property type="project" value="UniProtKB-KW"/>
</dbReference>